<protein>
    <submittedName>
        <fullName evidence="1">Uncharacterized protein</fullName>
    </submittedName>
</protein>
<keyword evidence="2" id="KW-1185">Reference proteome</keyword>
<dbReference type="AlphaFoldDB" id="A0A811SEC9"/>
<dbReference type="EMBL" id="CAJGYO010000019">
    <property type="protein sequence ID" value="CAD6339336.1"/>
    <property type="molecule type" value="Genomic_DNA"/>
</dbReference>
<sequence length="121" mass="12956">MGTKGPITRSKGGVLLYGHLILLKVMKSLHQCKQKSATILNISPLQIVPHLLSGLMVLKTHYQKRLHTGNNGTHHTATSLAQAVTAAAPEPSLDLSAGGASVKWDARPWPLNIVLTENAHS</sequence>
<proteinExistence type="predicted"/>
<gene>
    <name evidence="1" type="ORF">NCGR_LOCUS63434</name>
</gene>
<comment type="caution">
    <text evidence="1">The sequence shown here is derived from an EMBL/GenBank/DDBJ whole genome shotgun (WGS) entry which is preliminary data.</text>
</comment>
<reference evidence="1" key="1">
    <citation type="submission" date="2020-10" db="EMBL/GenBank/DDBJ databases">
        <authorList>
            <person name="Han B."/>
            <person name="Lu T."/>
            <person name="Zhao Q."/>
            <person name="Huang X."/>
            <person name="Zhao Y."/>
        </authorList>
    </citation>
    <scope>NUCLEOTIDE SEQUENCE</scope>
</reference>
<evidence type="ECO:0000313" key="1">
    <source>
        <dbReference type="EMBL" id="CAD6339336.1"/>
    </source>
</evidence>
<evidence type="ECO:0000313" key="2">
    <source>
        <dbReference type="Proteomes" id="UP000604825"/>
    </source>
</evidence>
<dbReference type="Proteomes" id="UP000604825">
    <property type="component" value="Unassembled WGS sequence"/>
</dbReference>
<accession>A0A811SEC9</accession>
<name>A0A811SEC9_9POAL</name>
<organism evidence="1 2">
    <name type="scientific">Miscanthus lutarioriparius</name>
    <dbReference type="NCBI Taxonomy" id="422564"/>
    <lineage>
        <taxon>Eukaryota</taxon>
        <taxon>Viridiplantae</taxon>
        <taxon>Streptophyta</taxon>
        <taxon>Embryophyta</taxon>
        <taxon>Tracheophyta</taxon>
        <taxon>Spermatophyta</taxon>
        <taxon>Magnoliopsida</taxon>
        <taxon>Liliopsida</taxon>
        <taxon>Poales</taxon>
        <taxon>Poaceae</taxon>
        <taxon>PACMAD clade</taxon>
        <taxon>Panicoideae</taxon>
        <taxon>Andropogonodae</taxon>
        <taxon>Andropogoneae</taxon>
        <taxon>Saccharinae</taxon>
        <taxon>Miscanthus</taxon>
    </lineage>
</organism>